<dbReference type="SUPFAM" id="SSF74788">
    <property type="entry name" value="Cullin repeat-like"/>
    <property type="match status" value="1"/>
</dbReference>
<sequence>MLTKISIMAPQSERKVIELEEGWELMRKGVTKLKNILVGLPEPQFNSRDYMMLYTTIYNMCIQRPPHDYSEQLHDWYKTVIEDYIAETILQSIQKKHSEYMLKELVQRWNSHKVMVRWLRVFHYLERFFITGGSLPSLKDVGFICFRDLVFEEIKVNVKDIVISFINREREGEHIDGGLLKHNLC</sequence>
<evidence type="ECO:0000259" key="2">
    <source>
        <dbReference type="Pfam" id="PF00888"/>
    </source>
</evidence>
<protein>
    <recommendedName>
        <fullName evidence="2">Cullin N-terminal domain-containing protein</fullName>
    </recommendedName>
</protein>
<evidence type="ECO:0000313" key="3">
    <source>
        <dbReference type="EMBL" id="KAF9619704.1"/>
    </source>
</evidence>
<gene>
    <name evidence="3" type="ORF">IFM89_008381</name>
</gene>
<dbReference type="InterPro" id="IPR001373">
    <property type="entry name" value="Cullin_N"/>
</dbReference>
<reference evidence="3 4" key="1">
    <citation type="submission" date="2020-10" db="EMBL/GenBank/DDBJ databases">
        <title>The Coptis chinensis genome and diversification of protoberbering-type alkaloids.</title>
        <authorList>
            <person name="Wang B."/>
            <person name="Shu S."/>
            <person name="Song C."/>
            <person name="Liu Y."/>
        </authorList>
    </citation>
    <scope>NUCLEOTIDE SEQUENCE [LARGE SCALE GENOMIC DNA]</scope>
    <source>
        <strain evidence="3">HL-2020</strain>
        <tissue evidence="3">Leaf</tissue>
    </source>
</reference>
<dbReference type="EMBL" id="JADFTS010000002">
    <property type="protein sequence ID" value="KAF9619704.1"/>
    <property type="molecule type" value="Genomic_DNA"/>
</dbReference>
<name>A0A835MAE1_9MAGN</name>
<dbReference type="Gene3D" id="1.20.1310.10">
    <property type="entry name" value="Cullin Repeats"/>
    <property type="match status" value="1"/>
</dbReference>
<feature type="domain" description="Cullin N-terminal" evidence="2">
    <location>
        <begin position="42"/>
        <end position="182"/>
    </location>
</feature>
<dbReference type="InterPro" id="IPR045093">
    <property type="entry name" value="Cullin"/>
</dbReference>
<dbReference type="Proteomes" id="UP000631114">
    <property type="component" value="Unassembled WGS sequence"/>
</dbReference>
<evidence type="ECO:0000313" key="4">
    <source>
        <dbReference type="Proteomes" id="UP000631114"/>
    </source>
</evidence>
<dbReference type="OrthoDB" id="27073at2759"/>
<dbReference type="InterPro" id="IPR016159">
    <property type="entry name" value="Cullin_repeat-like_dom_sf"/>
</dbReference>
<dbReference type="FunFam" id="1.20.1310.10:FF:000021">
    <property type="entry name" value="Cullin-1, putative"/>
    <property type="match status" value="1"/>
</dbReference>
<proteinExistence type="inferred from homology"/>
<dbReference type="GO" id="GO:0006511">
    <property type="term" value="P:ubiquitin-dependent protein catabolic process"/>
    <property type="evidence" value="ECO:0007669"/>
    <property type="project" value="InterPro"/>
</dbReference>
<organism evidence="3 4">
    <name type="scientific">Coptis chinensis</name>
    <dbReference type="NCBI Taxonomy" id="261450"/>
    <lineage>
        <taxon>Eukaryota</taxon>
        <taxon>Viridiplantae</taxon>
        <taxon>Streptophyta</taxon>
        <taxon>Embryophyta</taxon>
        <taxon>Tracheophyta</taxon>
        <taxon>Spermatophyta</taxon>
        <taxon>Magnoliopsida</taxon>
        <taxon>Ranunculales</taxon>
        <taxon>Ranunculaceae</taxon>
        <taxon>Coptidoideae</taxon>
        <taxon>Coptis</taxon>
    </lineage>
</organism>
<dbReference type="AlphaFoldDB" id="A0A835MAE1"/>
<evidence type="ECO:0000256" key="1">
    <source>
        <dbReference type="ARBA" id="ARBA00006019"/>
    </source>
</evidence>
<dbReference type="GO" id="GO:0031625">
    <property type="term" value="F:ubiquitin protein ligase binding"/>
    <property type="evidence" value="ECO:0007669"/>
    <property type="project" value="InterPro"/>
</dbReference>
<accession>A0A835MAE1</accession>
<comment type="caution">
    <text evidence="3">The sequence shown here is derived from an EMBL/GenBank/DDBJ whole genome shotgun (WGS) entry which is preliminary data.</text>
</comment>
<keyword evidence="4" id="KW-1185">Reference proteome</keyword>
<dbReference type="Pfam" id="PF00888">
    <property type="entry name" value="Cullin"/>
    <property type="match status" value="1"/>
</dbReference>
<comment type="similarity">
    <text evidence="1">Belongs to the cullin family.</text>
</comment>
<dbReference type="PANTHER" id="PTHR11932">
    <property type="entry name" value="CULLIN"/>
    <property type="match status" value="1"/>
</dbReference>